<reference evidence="1" key="1">
    <citation type="journal article" date="2021" name="Mol. Plant Microbe Interact.">
        <title>Complete Genome Sequence of the Plant-Pathogenic Fungus Colletotrichum lupini.</title>
        <authorList>
            <person name="Baroncelli R."/>
            <person name="Pensec F."/>
            <person name="Da Lio D."/>
            <person name="Boufleur T."/>
            <person name="Vicente I."/>
            <person name="Sarrocco S."/>
            <person name="Picot A."/>
            <person name="Baraldi E."/>
            <person name="Sukno S."/>
            <person name="Thon M."/>
            <person name="Le Floch G."/>
        </authorList>
    </citation>
    <scope>NUCLEOTIDE SEQUENCE</scope>
    <source>
        <strain evidence="1">IMI 504893</strain>
    </source>
</reference>
<proteinExistence type="predicted"/>
<evidence type="ECO:0000313" key="1">
    <source>
        <dbReference type="EMBL" id="UQC76649.1"/>
    </source>
</evidence>
<dbReference type="EMBL" id="CP019472">
    <property type="protein sequence ID" value="UQC76649.1"/>
    <property type="molecule type" value="Genomic_DNA"/>
</dbReference>
<accession>A0A9Q8SG49</accession>
<dbReference type="AlphaFoldDB" id="A0A9Q8SG49"/>
<organism evidence="1 2">
    <name type="scientific">Colletotrichum lupini</name>
    <dbReference type="NCBI Taxonomy" id="145971"/>
    <lineage>
        <taxon>Eukaryota</taxon>
        <taxon>Fungi</taxon>
        <taxon>Dikarya</taxon>
        <taxon>Ascomycota</taxon>
        <taxon>Pezizomycotina</taxon>
        <taxon>Sordariomycetes</taxon>
        <taxon>Hypocreomycetidae</taxon>
        <taxon>Glomerellales</taxon>
        <taxon>Glomerellaceae</taxon>
        <taxon>Colletotrichum</taxon>
        <taxon>Colletotrichum acutatum species complex</taxon>
    </lineage>
</organism>
<sequence length="79" mass="8178">MARAQGPRNLISRCPALSIAQIAPDPIRGSSGFPGPGTALVDTSNGIVGPAVADPSRTRTTISPARFRAIVTLQTVLRL</sequence>
<dbReference type="Proteomes" id="UP000830671">
    <property type="component" value="Chromosome 10"/>
</dbReference>
<gene>
    <name evidence="1" type="ORF">CLUP02_18163</name>
</gene>
<name>A0A9Q8SG49_9PEZI</name>
<dbReference type="KEGG" id="clup:CLUP02_18163"/>
<dbReference type="RefSeq" id="XP_049138290.1">
    <property type="nucleotide sequence ID" value="XM_049297066.1"/>
</dbReference>
<protein>
    <submittedName>
        <fullName evidence="1">Uncharacterized protein</fullName>
    </submittedName>
</protein>
<keyword evidence="2" id="KW-1185">Reference proteome</keyword>
<evidence type="ECO:0000313" key="2">
    <source>
        <dbReference type="Proteomes" id="UP000830671"/>
    </source>
</evidence>
<dbReference type="GeneID" id="73352076"/>